<keyword evidence="2" id="KW-1185">Reference proteome</keyword>
<organism evidence="1 2">
    <name type="scientific">Mangrovibacter plantisponsor</name>
    <dbReference type="NCBI Taxonomy" id="451513"/>
    <lineage>
        <taxon>Bacteria</taxon>
        <taxon>Pseudomonadati</taxon>
        <taxon>Pseudomonadota</taxon>
        <taxon>Gammaproteobacteria</taxon>
        <taxon>Enterobacterales</taxon>
        <taxon>Enterobacteriaceae</taxon>
        <taxon>Mangrovibacter</taxon>
    </lineage>
</organism>
<protein>
    <submittedName>
        <fullName evidence="1">Uncharacterized protein</fullName>
    </submittedName>
</protein>
<name>A0A317Q617_9ENTR</name>
<evidence type="ECO:0000313" key="2">
    <source>
        <dbReference type="Proteomes" id="UP000246744"/>
    </source>
</evidence>
<gene>
    <name evidence="1" type="ORF">DES37_10247</name>
</gene>
<dbReference type="AlphaFoldDB" id="A0A317Q617"/>
<proteinExistence type="predicted"/>
<dbReference type="OrthoDB" id="9932165at2"/>
<reference evidence="1 2" key="1">
    <citation type="submission" date="2018-05" db="EMBL/GenBank/DDBJ databases">
        <title>Genomic Encyclopedia of Type Strains, Phase IV (KMG-IV): sequencing the most valuable type-strain genomes for metagenomic binning, comparative biology and taxonomic classification.</title>
        <authorList>
            <person name="Goeker M."/>
        </authorList>
    </citation>
    <scope>NUCLEOTIDE SEQUENCE [LARGE SCALE GENOMIC DNA]</scope>
    <source>
        <strain evidence="1 2">DSM 19579</strain>
    </source>
</reference>
<comment type="caution">
    <text evidence="1">The sequence shown here is derived from an EMBL/GenBank/DDBJ whole genome shotgun (WGS) entry which is preliminary data.</text>
</comment>
<dbReference type="EMBL" id="QGTS01000002">
    <property type="protein sequence ID" value="PWW11445.1"/>
    <property type="molecule type" value="Genomic_DNA"/>
</dbReference>
<accession>A0A317Q617</accession>
<dbReference type="RefSeq" id="WP_036114854.1">
    <property type="nucleotide sequence ID" value="NZ_QGTS01000002.1"/>
</dbReference>
<sequence length="86" mass="9956">MFRRKVKYTAVDKMLSKLLQKQGLSKKEAFRLIEKDVYASGEEEAATSAPQEEADYPPVSLDVTFELRELQLRRVLLARRIKEGKL</sequence>
<dbReference type="Proteomes" id="UP000246744">
    <property type="component" value="Unassembled WGS sequence"/>
</dbReference>
<evidence type="ECO:0000313" key="1">
    <source>
        <dbReference type="EMBL" id="PWW11445.1"/>
    </source>
</evidence>